<accession>A0ABS5QFJ1</accession>
<dbReference type="InterPro" id="IPR036641">
    <property type="entry name" value="HPT_dom_sf"/>
</dbReference>
<evidence type="ECO:0000256" key="1">
    <source>
        <dbReference type="ARBA" id="ARBA00000085"/>
    </source>
</evidence>
<feature type="modified residue" description="Phosphohistidine" evidence="4">
    <location>
        <position position="40"/>
    </location>
</feature>
<dbReference type="InterPro" id="IPR003594">
    <property type="entry name" value="HATPase_dom"/>
</dbReference>
<keyword evidence="4" id="KW-0597">Phosphoprotein</keyword>
<dbReference type="InterPro" id="IPR051315">
    <property type="entry name" value="Bact_Chemotaxis_CheA"/>
</dbReference>
<comment type="catalytic activity">
    <reaction evidence="1">
        <text>ATP + protein L-histidine = ADP + protein N-phospho-L-histidine.</text>
        <dbReference type="EC" id="2.7.13.3"/>
    </reaction>
</comment>
<dbReference type="PRINTS" id="PR00344">
    <property type="entry name" value="BCTRLSENSOR"/>
</dbReference>
<evidence type="ECO:0000313" key="7">
    <source>
        <dbReference type="EMBL" id="MBS7812461.1"/>
    </source>
</evidence>
<reference evidence="7 8" key="1">
    <citation type="submission" date="2021-05" db="EMBL/GenBank/DDBJ databases">
        <title>Roseococcus sp. XZZS9, whole genome shotgun sequencing project.</title>
        <authorList>
            <person name="Zhao G."/>
            <person name="Shen L."/>
        </authorList>
    </citation>
    <scope>NUCLEOTIDE SEQUENCE [LARGE SCALE GENOMIC DNA]</scope>
    <source>
        <strain evidence="7 8">XZZS9</strain>
    </source>
</reference>
<dbReference type="SMART" id="SM00387">
    <property type="entry name" value="HATPase_c"/>
    <property type="match status" value="1"/>
</dbReference>
<feature type="domain" description="Histidine kinase" evidence="5">
    <location>
        <begin position="489"/>
        <end position="692"/>
    </location>
</feature>
<gene>
    <name evidence="7" type="ORF">KHU32_16035</name>
</gene>
<dbReference type="PROSITE" id="PS50109">
    <property type="entry name" value="HIS_KIN"/>
    <property type="match status" value="1"/>
</dbReference>
<feature type="domain" description="HPt" evidence="6">
    <location>
        <begin position="1"/>
        <end position="97"/>
    </location>
</feature>
<dbReference type="SUPFAM" id="SSF47226">
    <property type="entry name" value="Histidine-containing phosphotransfer domain, HPT domain"/>
    <property type="match status" value="1"/>
</dbReference>
<keyword evidence="3" id="KW-0902">Two-component regulatory system</keyword>
<dbReference type="PANTHER" id="PTHR43395:SF8">
    <property type="entry name" value="HISTIDINE KINASE"/>
    <property type="match status" value="1"/>
</dbReference>
<dbReference type="Proteomes" id="UP000766336">
    <property type="component" value="Unassembled WGS sequence"/>
</dbReference>
<dbReference type="InterPro" id="IPR036061">
    <property type="entry name" value="CheW-like_dom_sf"/>
</dbReference>
<dbReference type="SUPFAM" id="SSF50341">
    <property type="entry name" value="CheW-like"/>
    <property type="match status" value="1"/>
</dbReference>
<dbReference type="InterPro" id="IPR036890">
    <property type="entry name" value="HATPase_C_sf"/>
</dbReference>
<dbReference type="RefSeq" id="WP_213671167.1">
    <property type="nucleotide sequence ID" value="NZ_JAHCDA010000003.1"/>
</dbReference>
<dbReference type="EC" id="2.7.13.3" evidence="2"/>
<evidence type="ECO:0000259" key="6">
    <source>
        <dbReference type="PROSITE" id="PS50894"/>
    </source>
</evidence>
<dbReference type="PROSITE" id="PS50894">
    <property type="entry name" value="HPT"/>
    <property type="match status" value="1"/>
</dbReference>
<evidence type="ECO:0000256" key="3">
    <source>
        <dbReference type="ARBA" id="ARBA00023012"/>
    </source>
</evidence>
<dbReference type="InterPro" id="IPR004358">
    <property type="entry name" value="Sig_transdc_His_kin-like_C"/>
</dbReference>
<dbReference type="InterPro" id="IPR005467">
    <property type="entry name" value="His_kinase_dom"/>
</dbReference>
<protein>
    <recommendedName>
        <fullName evidence="2">histidine kinase</fullName>
        <ecNumber evidence="2">2.7.13.3</ecNumber>
    </recommendedName>
</protein>
<dbReference type="Pfam" id="PF02518">
    <property type="entry name" value="HATPase_c"/>
    <property type="match status" value="1"/>
</dbReference>
<name>A0ABS5QFJ1_9PROT</name>
<sequence>MEADDPLWQEFAAETAEHLDTLEHGLAGEAPIDVLFRAMHSLKGMSAAIGAAGLGGLAHKAEDVLGLARAGRLALDKPVRDALLEAVDTLRGQRSALLDQRQDRAPPPELLARLVALAEGRPAPAPQPKADAPATSATADPLRLTLASRFASELPFLAQQPAKATALAQAAQAAKLPRLALLLEAIPTAPDRLAALGRLRRALLLLQAATGGERIPALAGDLRPSAEALAAALEEPGPDLIVAAESLAASADALGNEAAEALGRQIQDLASRSGEAASQRLAELRDDFRRALTASTLVPVADRALPLPPPLTPGLAAVLPASSHARAAAALQAGRRIWRLRLGPLPTAEAIAEPFLARAGEVLGSAGSPEALDIFVASDLPPEELAALRAEADPEGSALTDLAAADAPPPAPTMRVRQDSIDAVIALEAELRAAALALGEALATPQARTALDDLASLQARLPARSSQVLGNALERLRATAGLAERASGRLSLALRQLDEAVLELRVVPFASLAMRLPRVLRATAEAQGREVALEIQGEEVQLDRSLADLLADPLLHLVRNAVDHGVEPPSERLAAGKPATGRLHLVADRQPGRLLVSIADDGRGIDDNAVLSRAVSRTLISAEAGARLSREEIHALLFLPGFSTRETVTETSGRGVGLDVVQDAARRAGGSVRVESAPGAGTRFVLDLPLTAAIQPVLLVEAAGHPYALPAGRVEAVIRPEQLPAGQAVTTLESVLRLPASSSSAIVMIRRPAGALALGVGRVGRRTDLLLKPLHPALAGTPGVGGVGVLGNGDPVLLLEPDSL</sequence>
<evidence type="ECO:0000256" key="2">
    <source>
        <dbReference type="ARBA" id="ARBA00012438"/>
    </source>
</evidence>
<evidence type="ECO:0000259" key="5">
    <source>
        <dbReference type="PROSITE" id="PS50109"/>
    </source>
</evidence>
<evidence type="ECO:0000256" key="4">
    <source>
        <dbReference type="PROSITE-ProRule" id="PRU00110"/>
    </source>
</evidence>
<keyword evidence="8" id="KW-1185">Reference proteome</keyword>
<dbReference type="InterPro" id="IPR008207">
    <property type="entry name" value="Sig_transdc_His_kin_Hpt_dom"/>
</dbReference>
<dbReference type="Pfam" id="PF01627">
    <property type="entry name" value="Hpt"/>
    <property type="match status" value="1"/>
</dbReference>
<dbReference type="Gene3D" id="1.20.120.160">
    <property type="entry name" value="HPT domain"/>
    <property type="match status" value="1"/>
</dbReference>
<evidence type="ECO:0000313" key="8">
    <source>
        <dbReference type="Proteomes" id="UP000766336"/>
    </source>
</evidence>
<organism evidence="7 8">
    <name type="scientific">Roseococcus pinisoli</name>
    <dbReference type="NCBI Taxonomy" id="2835040"/>
    <lineage>
        <taxon>Bacteria</taxon>
        <taxon>Pseudomonadati</taxon>
        <taxon>Pseudomonadota</taxon>
        <taxon>Alphaproteobacteria</taxon>
        <taxon>Acetobacterales</taxon>
        <taxon>Roseomonadaceae</taxon>
        <taxon>Roseococcus</taxon>
    </lineage>
</organism>
<dbReference type="SMART" id="SM00073">
    <property type="entry name" value="HPT"/>
    <property type="match status" value="1"/>
</dbReference>
<proteinExistence type="predicted"/>
<dbReference type="CDD" id="cd00088">
    <property type="entry name" value="HPT"/>
    <property type="match status" value="1"/>
</dbReference>
<dbReference type="PANTHER" id="PTHR43395">
    <property type="entry name" value="SENSOR HISTIDINE KINASE CHEA"/>
    <property type="match status" value="1"/>
</dbReference>
<comment type="caution">
    <text evidence="7">The sequence shown here is derived from an EMBL/GenBank/DDBJ whole genome shotgun (WGS) entry which is preliminary data.</text>
</comment>
<dbReference type="EMBL" id="JAHCDA010000003">
    <property type="protein sequence ID" value="MBS7812461.1"/>
    <property type="molecule type" value="Genomic_DNA"/>
</dbReference>
<dbReference type="Gene3D" id="3.30.565.10">
    <property type="entry name" value="Histidine kinase-like ATPase, C-terminal domain"/>
    <property type="match status" value="1"/>
</dbReference>
<dbReference type="SUPFAM" id="SSF55874">
    <property type="entry name" value="ATPase domain of HSP90 chaperone/DNA topoisomerase II/histidine kinase"/>
    <property type="match status" value="1"/>
</dbReference>